<evidence type="ECO:0000313" key="2">
    <source>
        <dbReference type="Proteomes" id="UP001597182"/>
    </source>
</evidence>
<dbReference type="RefSeq" id="WP_041759941.1">
    <property type="nucleotide sequence ID" value="NZ_BAABKS010000017.1"/>
</dbReference>
<gene>
    <name evidence="1" type="ORF">ACFQ34_01700</name>
</gene>
<reference evidence="2" key="1">
    <citation type="journal article" date="2019" name="Int. J. Syst. Evol. Microbiol.">
        <title>The Global Catalogue of Microorganisms (GCM) 10K type strain sequencing project: providing services to taxonomists for standard genome sequencing and annotation.</title>
        <authorList>
            <consortium name="The Broad Institute Genomics Platform"/>
            <consortium name="The Broad Institute Genome Sequencing Center for Infectious Disease"/>
            <person name="Wu L."/>
            <person name="Ma J."/>
        </authorList>
    </citation>
    <scope>NUCLEOTIDE SEQUENCE [LARGE SCALE GENOMIC DNA]</scope>
    <source>
        <strain evidence="2">CCUG 49018</strain>
    </source>
</reference>
<keyword evidence="2" id="KW-1185">Reference proteome</keyword>
<sequence>MDTTVLAGLLREAEEQHGRYEPTAPPHHWSDWYAVFIRARELGRAPEEAYRDASAALAAALGETR</sequence>
<dbReference type="EMBL" id="JBHTMB010000012">
    <property type="protein sequence ID" value="MFD1231987.1"/>
    <property type="molecule type" value="Genomic_DNA"/>
</dbReference>
<dbReference type="Proteomes" id="UP001597182">
    <property type="component" value="Unassembled WGS sequence"/>
</dbReference>
<accession>A0ABW3V9I8</accession>
<name>A0ABW3V9I8_9PSEU</name>
<proteinExistence type="predicted"/>
<comment type="caution">
    <text evidence="1">The sequence shown here is derived from an EMBL/GenBank/DDBJ whole genome shotgun (WGS) entry which is preliminary data.</text>
</comment>
<evidence type="ECO:0008006" key="3">
    <source>
        <dbReference type="Google" id="ProtNLM"/>
    </source>
</evidence>
<organism evidence="1 2">
    <name type="scientific">Pseudonocardia benzenivorans</name>
    <dbReference type="NCBI Taxonomy" id="228005"/>
    <lineage>
        <taxon>Bacteria</taxon>
        <taxon>Bacillati</taxon>
        <taxon>Actinomycetota</taxon>
        <taxon>Actinomycetes</taxon>
        <taxon>Pseudonocardiales</taxon>
        <taxon>Pseudonocardiaceae</taxon>
        <taxon>Pseudonocardia</taxon>
    </lineage>
</organism>
<protein>
    <recommendedName>
        <fullName evidence="3">Bleomycin resistance protein</fullName>
    </recommendedName>
</protein>
<evidence type="ECO:0000313" key="1">
    <source>
        <dbReference type="EMBL" id="MFD1231987.1"/>
    </source>
</evidence>